<dbReference type="Pfam" id="PF00010">
    <property type="entry name" value="HLH"/>
    <property type="match status" value="1"/>
</dbReference>
<dbReference type="SMART" id="SM00353">
    <property type="entry name" value="HLH"/>
    <property type="match status" value="1"/>
</dbReference>
<accession>A0AA85G5Z9</accession>
<reference evidence="3" key="1">
    <citation type="submission" date="2022-06" db="EMBL/GenBank/DDBJ databases">
        <authorList>
            <person name="Berger JAMES D."/>
            <person name="Berger JAMES D."/>
        </authorList>
    </citation>
    <scope>NUCLEOTIDE SEQUENCE [LARGE SCALE GENOMIC DNA]</scope>
</reference>
<dbReference type="InterPro" id="IPR011598">
    <property type="entry name" value="bHLH_dom"/>
</dbReference>
<keyword evidence="1" id="KW-0238">DNA-binding</keyword>
<dbReference type="InterPro" id="IPR050283">
    <property type="entry name" value="E-box_TF_Regulators"/>
</dbReference>
<feature type="domain" description="BHLH" evidence="2">
    <location>
        <begin position="255"/>
        <end position="308"/>
    </location>
</feature>
<dbReference type="InterPro" id="IPR036638">
    <property type="entry name" value="HLH_DNA-bd_sf"/>
</dbReference>
<dbReference type="PANTHER" id="PTHR23349">
    <property type="entry name" value="BASIC HELIX-LOOP-HELIX TRANSCRIPTION FACTOR, TWIST"/>
    <property type="match status" value="1"/>
</dbReference>
<name>A0AA85G5Z9_9TREM</name>
<evidence type="ECO:0000313" key="4">
    <source>
        <dbReference type="WBParaSite" id="SRDH1_77530.1"/>
    </source>
</evidence>
<dbReference type="PANTHER" id="PTHR23349:SF108">
    <property type="entry name" value="BHLH DOMAIN-CONTAINING PROTEIN"/>
    <property type="match status" value="1"/>
</dbReference>
<dbReference type="GO" id="GO:0000981">
    <property type="term" value="F:DNA-binding transcription factor activity, RNA polymerase II-specific"/>
    <property type="evidence" value="ECO:0007669"/>
    <property type="project" value="TreeGrafter"/>
</dbReference>
<reference evidence="4" key="2">
    <citation type="submission" date="2023-11" db="UniProtKB">
        <authorList>
            <consortium name="WormBaseParasite"/>
        </authorList>
    </citation>
    <scope>IDENTIFICATION</scope>
</reference>
<dbReference type="GO" id="GO:0000977">
    <property type="term" value="F:RNA polymerase II transcription regulatory region sequence-specific DNA binding"/>
    <property type="evidence" value="ECO:0007669"/>
    <property type="project" value="TreeGrafter"/>
</dbReference>
<dbReference type="WBParaSite" id="SRDH1_77530.1">
    <property type="protein sequence ID" value="SRDH1_77530.1"/>
    <property type="gene ID" value="SRDH1_77530"/>
</dbReference>
<dbReference type="AlphaFoldDB" id="A0AA85G5Z9"/>
<dbReference type="Proteomes" id="UP000050792">
    <property type="component" value="Unassembled WGS sequence"/>
</dbReference>
<protein>
    <submittedName>
        <fullName evidence="4">BHLH domain-containing protein</fullName>
    </submittedName>
</protein>
<evidence type="ECO:0000313" key="3">
    <source>
        <dbReference type="Proteomes" id="UP000050792"/>
    </source>
</evidence>
<dbReference type="GO" id="GO:0032502">
    <property type="term" value="P:developmental process"/>
    <property type="evidence" value="ECO:0007669"/>
    <property type="project" value="TreeGrafter"/>
</dbReference>
<dbReference type="Gene3D" id="4.10.280.10">
    <property type="entry name" value="Helix-loop-helix DNA-binding domain"/>
    <property type="match status" value="1"/>
</dbReference>
<dbReference type="PROSITE" id="PS50888">
    <property type="entry name" value="BHLH"/>
    <property type="match status" value="1"/>
</dbReference>
<proteinExistence type="predicted"/>
<organism evidence="3 4">
    <name type="scientific">Schistosoma rodhaini</name>
    <dbReference type="NCBI Taxonomy" id="6188"/>
    <lineage>
        <taxon>Eukaryota</taxon>
        <taxon>Metazoa</taxon>
        <taxon>Spiralia</taxon>
        <taxon>Lophotrochozoa</taxon>
        <taxon>Platyhelminthes</taxon>
        <taxon>Trematoda</taxon>
        <taxon>Digenea</taxon>
        <taxon>Strigeidida</taxon>
        <taxon>Schistosomatoidea</taxon>
        <taxon>Schistosomatidae</taxon>
        <taxon>Schistosoma</taxon>
    </lineage>
</organism>
<keyword evidence="3" id="KW-1185">Reference proteome</keyword>
<sequence length="314" mass="36112">MDDHIHTKTYDRVMIPTRMNSMREMDPSDLHRINQFQPNNNPFLYHEILNSNTSSALITGMSRPTLENNILDSVNSSKTLYDNSLNYKPMLNQCLEHSANLLPYIYTNTSNDNMIYHSNTHQEVLLSPSIHHTNHSDLGDLSFSSSLSPSLASKRFRNSLTRSTPNWTCLCSNQMNDINEYRKTPIKFNVMKNFNNECVNLIQNKVDSKRIHRTHDHHIGSNDNNLMNLSSLLLSSSSSSSTSSPSSTSFECARSFIRLRNARERERVRCVNAGYESLRRHLPLTILPDRRLAKVEILRGAINYINKLKELLEK</sequence>
<dbReference type="GO" id="GO:0046983">
    <property type="term" value="F:protein dimerization activity"/>
    <property type="evidence" value="ECO:0007669"/>
    <property type="project" value="InterPro"/>
</dbReference>
<dbReference type="SUPFAM" id="SSF47459">
    <property type="entry name" value="HLH, helix-loop-helix DNA-binding domain"/>
    <property type="match status" value="1"/>
</dbReference>
<evidence type="ECO:0000256" key="1">
    <source>
        <dbReference type="ARBA" id="ARBA00023125"/>
    </source>
</evidence>
<dbReference type="CDD" id="cd19724">
    <property type="entry name" value="bHLH_TS_ASCL3_like"/>
    <property type="match status" value="1"/>
</dbReference>
<evidence type="ECO:0000259" key="2">
    <source>
        <dbReference type="PROSITE" id="PS50888"/>
    </source>
</evidence>